<gene>
    <name evidence="4" type="ORF">CASFOL_017661</name>
</gene>
<evidence type="ECO:0000256" key="2">
    <source>
        <dbReference type="SAM" id="Phobius"/>
    </source>
</evidence>
<evidence type="ECO:0000313" key="5">
    <source>
        <dbReference type="Proteomes" id="UP001632038"/>
    </source>
</evidence>
<keyword evidence="2" id="KW-1133">Transmembrane helix</keyword>
<dbReference type="AlphaFoldDB" id="A0ABD3DBL8"/>
<name>A0ABD3DBL8_9LAMI</name>
<evidence type="ECO:0000256" key="3">
    <source>
        <dbReference type="SAM" id="SignalP"/>
    </source>
</evidence>
<dbReference type="EMBL" id="JAVIJP010000019">
    <property type="protein sequence ID" value="KAL3638290.1"/>
    <property type="molecule type" value="Genomic_DNA"/>
</dbReference>
<organism evidence="4 5">
    <name type="scientific">Castilleja foliolosa</name>
    <dbReference type="NCBI Taxonomy" id="1961234"/>
    <lineage>
        <taxon>Eukaryota</taxon>
        <taxon>Viridiplantae</taxon>
        <taxon>Streptophyta</taxon>
        <taxon>Embryophyta</taxon>
        <taxon>Tracheophyta</taxon>
        <taxon>Spermatophyta</taxon>
        <taxon>Magnoliopsida</taxon>
        <taxon>eudicotyledons</taxon>
        <taxon>Gunneridae</taxon>
        <taxon>Pentapetalae</taxon>
        <taxon>asterids</taxon>
        <taxon>lamiids</taxon>
        <taxon>Lamiales</taxon>
        <taxon>Orobanchaceae</taxon>
        <taxon>Pedicularideae</taxon>
        <taxon>Castillejinae</taxon>
        <taxon>Castilleja</taxon>
    </lineage>
</organism>
<feature type="chain" id="PRO_5044896455" evidence="3">
    <location>
        <begin position="22"/>
        <end position="201"/>
    </location>
</feature>
<reference evidence="5" key="1">
    <citation type="journal article" date="2024" name="IScience">
        <title>Strigolactones Initiate the Formation of Haustorium-like Structures in Castilleja.</title>
        <authorList>
            <person name="Buerger M."/>
            <person name="Peterson D."/>
            <person name="Chory J."/>
        </authorList>
    </citation>
    <scope>NUCLEOTIDE SEQUENCE [LARGE SCALE GENOMIC DNA]</scope>
</reference>
<feature type="signal peptide" evidence="3">
    <location>
        <begin position="1"/>
        <end position="21"/>
    </location>
</feature>
<accession>A0ABD3DBL8</accession>
<feature type="transmembrane region" description="Helical" evidence="2">
    <location>
        <begin position="107"/>
        <end position="129"/>
    </location>
</feature>
<keyword evidence="5" id="KW-1185">Reference proteome</keyword>
<keyword evidence="3" id="KW-0732">Signal</keyword>
<feature type="compositionally biased region" description="Pro residues" evidence="1">
    <location>
        <begin position="67"/>
        <end position="83"/>
    </location>
</feature>
<sequence>MIAPFIIFYLLTSFEIQFTESKLADFNGRRILHQPLFPANYAPPSPPPPETPDYQVEGMPFSNEFPTGPPTTPYQSPPQPPPSTIVDPAMVTGPVSTQPKPNPAKKVAIAVASAILILGMLSAMAFYLYKHRQTRSSDDAHNLFEDESFYKKMGDPGWVIRIRTIRKIKSRTRRRISCLARPILVSRRAQMVRGDRQSGPS</sequence>
<evidence type="ECO:0000256" key="1">
    <source>
        <dbReference type="SAM" id="MobiDB-lite"/>
    </source>
</evidence>
<comment type="caution">
    <text evidence="4">The sequence shown here is derived from an EMBL/GenBank/DDBJ whole genome shotgun (WGS) entry which is preliminary data.</text>
</comment>
<evidence type="ECO:0000313" key="4">
    <source>
        <dbReference type="EMBL" id="KAL3638290.1"/>
    </source>
</evidence>
<keyword evidence="2" id="KW-0812">Transmembrane</keyword>
<protein>
    <submittedName>
        <fullName evidence="4">Uncharacterized protein</fullName>
    </submittedName>
</protein>
<feature type="compositionally biased region" description="Pro residues" evidence="1">
    <location>
        <begin position="41"/>
        <end position="51"/>
    </location>
</feature>
<keyword evidence="2" id="KW-0472">Membrane</keyword>
<dbReference type="Proteomes" id="UP001632038">
    <property type="component" value="Unassembled WGS sequence"/>
</dbReference>
<feature type="region of interest" description="Disordered" evidence="1">
    <location>
        <begin position="38"/>
        <end position="85"/>
    </location>
</feature>
<proteinExistence type="predicted"/>